<evidence type="ECO:0000313" key="1">
    <source>
        <dbReference type="EMBL" id="KAL3272693.1"/>
    </source>
</evidence>
<sequence>MISELKTKHGPQTGNQDQSAAQQSSYFCVSHTLLTEDIALIQKPCVYRGKVLDKLGIISTTSKIQLTPELAHMQRKGLDFLLYIIIYITCCRDLTTMRKEEGDGLDEGIIASAYYSYESSETTQTGVAKLMTYSYIHKFSLGKCQLSSNSVHRHKQ</sequence>
<dbReference type="Proteomes" id="UP001516400">
    <property type="component" value="Unassembled WGS sequence"/>
</dbReference>
<reference evidence="1 2" key="1">
    <citation type="journal article" date="2021" name="BMC Biol.">
        <title>Horizontally acquired antibacterial genes associated with adaptive radiation of ladybird beetles.</title>
        <authorList>
            <person name="Li H.S."/>
            <person name="Tang X.F."/>
            <person name="Huang Y.H."/>
            <person name="Xu Z.Y."/>
            <person name="Chen M.L."/>
            <person name="Du X.Y."/>
            <person name="Qiu B.Y."/>
            <person name="Chen P.T."/>
            <person name="Zhang W."/>
            <person name="Slipinski A."/>
            <person name="Escalona H.E."/>
            <person name="Waterhouse R.M."/>
            <person name="Zwick A."/>
            <person name="Pang H."/>
        </authorList>
    </citation>
    <scope>NUCLEOTIDE SEQUENCE [LARGE SCALE GENOMIC DNA]</scope>
    <source>
        <strain evidence="1">SYSU2018</strain>
    </source>
</reference>
<name>A0ABD2N292_9CUCU</name>
<keyword evidence="2" id="KW-1185">Reference proteome</keyword>
<dbReference type="EMBL" id="JABFTP020000062">
    <property type="protein sequence ID" value="KAL3272693.1"/>
    <property type="molecule type" value="Genomic_DNA"/>
</dbReference>
<dbReference type="AlphaFoldDB" id="A0ABD2N292"/>
<protein>
    <submittedName>
        <fullName evidence="1">Uncharacterized protein</fullName>
    </submittedName>
</protein>
<gene>
    <name evidence="1" type="ORF">HHI36_014157</name>
</gene>
<comment type="caution">
    <text evidence="1">The sequence shown here is derived from an EMBL/GenBank/DDBJ whole genome shotgun (WGS) entry which is preliminary data.</text>
</comment>
<organism evidence="1 2">
    <name type="scientific">Cryptolaemus montrouzieri</name>
    <dbReference type="NCBI Taxonomy" id="559131"/>
    <lineage>
        <taxon>Eukaryota</taxon>
        <taxon>Metazoa</taxon>
        <taxon>Ecdysozoa</taxon>
        <taxon>Arthropoda</taxon>
        <taxon>Hexapoda</taxon>
        <taxon>Insecta</taxon>
        <taxon>Pterygota</taxon>
        <taxon>Neoptera</taxon>
        <taxon>Endopterygota</taxon>
        <taxon>Coleoptera</taxon>
        <taxon>Polyphaga</taxon>
        <taxon>Cucujiformia</taxon>
        <taxon>Coccinelloidea</taxon>
        <taxon>Coccinellidae</taxon>
        <taxon>Scymninae</taxon>
        <taxon>Scymnini</taxon>
        <taxon>Cryptolaemus</taxon>
    </lineage>
</organism>
<evidence type="ECO:0000313" key="2">
    <source>
        <dbReference type="Proteomes" id="UP001516400"/>
    </source>
</evidence>
<proteinExistence type="predicted"/>
<accession>A0ABD2N292</accession>